<dbReference type="CDD" id="cd06532">
    <property type="entry name" value="Glyco_transf_25"/>
    <property type="match status" value="1"/>
</dbReference>
<feature type="domain" description="Glycosyl transferase family 25" evidence="1">
    <location>
        <begin position="7"/>
        <end position="119"/>
    </location>
</feature>
<name>A0A6C0B604_9ZZZZ</name>
<protein>
    <recommendedName>
        <fullName evidence="1">Glycosyl transferase family 25 domain-containing protein</fullName>
    </recommendedName>
</protein>
<dbReference type="Pfam" id="PF01755">
    <property type="entry name" value="Glyco_transf_25"/>
    <property type="match status" value="1"/>
</dbReference>
<evidence type="ECO:0000259" key="1">
    <source>
        <dbReference type="Pfam" id="PF01755"/>
    </source>
</evidence>
<dbReference type="EMBL" id="MN739069">
    <property type="protein sequence ID" value="QHS86979.1"/>
    <property type="molecule type" value="Genomic_DNA"/>
</dbReference>
<evidence type="ECO:0000313" key="2">
    <source>
        <dbReference type="EMBL" id="QHS86979.1"/>
    </source>
</evidence>
<dbReference type="AlphaFoldDB" id="A0A6C0B604"/>
<proteinExistence type="predicted"/>
<reference evidence="2" key="1">
    <citation type="journal article" date="2020" name="Nature">
        <title>Giant virus diversity and host interactions through global metagenomics.</title>
        <authorList>
            <person name="Schulz F."/>
            <person name="Roux S."/>
            <person name="Paez-Espino D."/>
            <person name="Jungbluth S."/>
            <person name="Walsh D.A."/>
            <person name="Denef V.J."/>
            <person name="McMahon K.D."/>
            <person name="Konstantinidis K.T."/>
            <person name="Eloe-Fadrosh E.A."/>
            <person name="Kyrpides N.C."/>
            <person name="Woyke T."/>
        </authorList>
    </citation>
    <scope>NUCLEOTIDE SEQUENCE</scope>
    <source>
        <strain evidence="2">GVMAG-M-3300009422-16</strain>
    </source>
</reference>
<dbReference type="InterPro" id="IPR002654">
    <property type="entry name" value="Glyco_trans_25"/>
</dbReference>
<accession>A0A6C0B604</accession>
<organism evidence="2">
    <name type="scientific">viral metagenome</name>
    <dbReference type="NCBI Taxonomy" id="1070528"/>
    <lineage>
        <taxon>unclassified sequences</taxon>
        <taxon>metagenomes</taxon>
        <taxon>organismal metagenomes</taxon>
    </lineage>
</organism>
<sequence length="284" mass="32820">MYIQDIPILYINLKRDVARRTILEDDLKQIDATFKRIDAIYGKDLYDSTFRKKIAKKLGVHSRQLHPDFWFNRSNFKTMDNNKNSILSKVGCYLSHLLALKTAMDSGYDKVLILEDDAMPLINAFSSFNIPKNADLFYLGGAYIHSPDTIFTSKKKIIEVDTDKFKIVCAFAYIVPSKETIASIYKLFMAVFLEGKGHDKPDDWKNNTIRLRAQTADFMLINFVQKLGTAYILNPPMVSTREFESNIINNRSKYKLLNFIDAHTQYKMIGKRGMYTGLYKILTN</sequence>